<dbReference type="EMBL" id="BAAAEN010000053">
    <property type="protein sequence ID" value="GAA0534735.1"/>
    <property type="molecule type" value="Genomic_DNA"/>
</dbReference>
<dbReference type="PANTHER" id="PTHR43883:SF1">
    <property type="entry name" value="GLUCONOKINASE"/>
    <property type="match status" value="1"/>
</dbReference>
<organism evidence="2 3">
    <name type="scientific">Pigmentiphaga daeguensis</name>
    <dbReference type="NCBI Taxonomy" id="414049"/>
    <lineage>
        <taxon>Bacteria</taxon>
        <taxon>Pseudomonadati</taxon>
        <taxon>Pseudomonadota</taxon>
        <taxon>Betaproteobacteria</taxon>
        <taxon>Burkholderiales</taxon>
        <taxon>Alcaligenaceae</taxon>
        <taxon>Pigmentiphaga</taxon>
    </lineage>
</organism>
<accession>A0ABP3N729</accession>
<dbReference type="InterPro" id="IPR021122">
    <property type="entry name" value="RNA_ligase_dom_REL/Rnl2"/>
</dbReference>
<proteinExistence type="predicted"/>
<dbReference type="SUPFAM" id="SSF56091">
    <property type="entry name" value="DNA ligase/mRNA capping enzyme, catalytic domain"/>
    <property type="match status" value="1"/>
</dbReference>
<dbReference type="InterPro" id="IPR052732">
    <property type="entry name" value="Cell-binding_unc_protein"/>
</dbReference>
<name>A0ABP3N729_9BURK</name>
<keyword evidence="2" id="KW-0436">Ligase</keyword>
<dbReference type="GO" id="GO:0016874">
    <property type="term" value="F:ligase activity"/>
    <property type="evidence" value="ECO:0007669"/>
    <property type="project" value="UniProtKB-KW"/>
</dbReference>
<dbReference type="Proteomes" id="UP001501706">
    <property type="component" value="Unassembled WGS sequence"/>
</dbReference>
<reference evidence="3" key="1">
    <citation type="journal article" date="2019" name="Int. J. Syst. Evol. Microbiol.">
        <title>The Global Catalogue of Microorganisms (GCM) 10K type strain sequencing project: providing services to taxonomists for standard genome sequencing and annotation.</title>
        <authorList>
            <consortium name="The Broad Institute Genomics Platform"/>
            <consortium name="The Broad Institute Genome Sequencing Center for Infectious Disease"/>
            <person name="Wu L."/>
            <person name="Ma J."/>
        </authorList>
    </citation>
    <scope>NUCLEOTIDE SEQUENCE [LARGE SCALE GENOMIC DNA]</scope>
    <source>
        <strain evidence="3">JCM 14330</strain>
    </source>
</reference>
<evidence type="ECO:0000259" key="1">
    <source>
        <dbReference type="Pfam" id="PF09414"/>
    </source>
</evidence>
<evidence type="ECO:0000313" key="2">
    <source>
        <dbReference type="EMBL" id="GAA0534735.1"/>
    </source>
</evidence>
<keyword evidence="3" id="KW-1185">Reference proteome</keyword>
<dbReference type="Gene3D" id="3.30.470.30">
    <property type="entry name" value="DNA ligase/mRNA capping enzyme"/>
    <property type="match status" value="1"/>
</dbReference>
<gene>
    <name evidence="2" type="ORF">GCM10009097_59620</name>
</gene>
<protein>
    <submittedName>
        <fullName evidence="2">RNA ligase family protein</fullName>
    </submittedName>
</protein>
<evidence type="ECO:0000313" key="3">
    <source>
        <dbReference type="Proteomes" id="UP001501706"/>
    </source>
</evidence>
<feature type="domain" description="RNA ligase" evidence="1">
    <location>
        <begin position="46"/>
        <end position="209"/>
    </location>
</feature>
<dbReference type="PANTHER" id="PTHR43883">
    <property type="entry name" value="SLR0207 PROTEIN"/>
    <property type="match status" value="1"/>
</dbReference>
<sequence>MNEDHALTDFFRFPTTPHLAWLAKDGMPRDDKVLSPTEAQALLSGDVVVEEKLDGANLGLSLSPDGTVLAQNRGQYLGKPYVGQFARLPAWLAQHESSLLAVLRPELMLFGEWCAARHSLDYDTLPDWFLLFDVYDRSKRRFWSTSRRNALASEAGLFTVPRVSSGRTNLAALKQLVMETPSRYRAGLPLEGVVVRRESPDWCEARAKLVRPDFAQAIDTHWRKRAIEWNRVDWTRT</sequence>
<comment type="caution">
    <text evidence="2">The sequence shown here is derived from an EMBL/GenBank/DDBJ whole genome shotgun (WGS) entry which is preliminary data.</text>
</comment>
<dbReference type="Pfam" id="PF09414">
    <property type="entry name" value="RNA_ligase"/>
    <property type="match status" value="1"/>
</dbReference>